<dbReference type="Proteomes" id="UP000439903">
    <property type="component" value="Unassembled WGS sequence"/>
</dbReference>
<comment type="subcellular location">
    <subcellularLocation>
        <location evidence="2">Nucleus</location>
        <location evidence="2">Nucleolus</location>
    </subcellularLocation>
</comment>
<dbReference type="CDD" id="cd12395">
    <property type="entry name" value="RRM2_RBM34"/>
    <property type="match status" value="1"/>
</dbReference>
<dbReference type="SMART" id="SM00360">
    <property type="entry name" value="RRM"/>
    <property type="match status" value="2"/>
</dbReference>
<dbReference type="AlphaFoldDB" id="A0A8H4A1P4"/>
<feature type="compositionally biased region" description="Basic residues" evidence="8">
    <location>
        <begin position="68"/>
        <end position="77"/>
    </location>
</feature>
<dbReference type="SUPFAM" id="SSF54928">
    <property type="entry name" value="RNA-binding domain, RBD"/>
    <property type="match status" value="2"/>
</dbReference>
<feature type="region of interest" description="Disordered" evidence="8">
    <location>
        <begin position="153"/>
        <end position="173"/>
    </location>
</feature>
<evidence type="ECO:0000256" key="1">
    <source>
        <dbReference type="ARBA" id="ARBA00002475"/>
    </source>
</evidence>
<comment type="function">
    <text evidence="1">Involved in pre-25S rRNA processing.</text>
</comment>
<dbReference type="PANTHER" id="PTHR23236:SF25">
    <property type="entry name" value="RNA-BINDING PROTEIN 34"/>
    <property type="match status" value="1"/>
</dbReference>
<dbReference type="InterPro" id="IPR035979">
    <property type="entry name" value="RBD_domain_sf"/>
</dbReference>
<protein>
    <recommendedName>
        <fullName evidence="4">Nucleolar protein 12</fullName>
    </recommendedName>
</protein>
<dbReference type="PANTHER" id="PTHR23236">
    <property type="entry name" value="EUKARYOTIC TRANSLATION INITIATION FACTOR 4B/4H"/>
    <property type="match status" value="1"/>
</dbReference>
<organism evidence="10 11">
    <name type="scientific">Gigaspora margarita</name>
    <dbReference type="NCBI Taxonomy" id="4874"/>
    <lineage>
        <taxon>Eukaryota</taxon>
        <taxon>Fungi</taxon>
        <taxon>Fungi incertae sedis</taxon>
        <taxon>Mucoromycota</taxon>
        <taxon>Glomeromycotina</taxon>
        <taxon>Glomeromycetes</taxon>
        <taxon>Diversisporales</taxon>
        <taxon>Gigasporaceae</taxon>
        <taxon>Gigaspora</taxon>
    </lineage>
</organism>
<evidence type="ECO:0000313" key="11">
    <source>
        <dbReference type="Proteomes" id="UP000439903"/>
    </source>
</evidence>
<feature type="domain" description="RRM" evidence="9">
    <location>
        <begin position="325"/>
        <end position="402"/>
    </location>
</feature>
<dbReference type="Pfam" id="PF00076">
    <property type="entry name" value="RRM_1"/>
    <property type="match status" value="1"/>
</dbReference>
<dbReference type="InterPro" id="IPR000504">
    <property type="entry name" value="RRM_dom"/>
</dbReference>
<sequence length="462" mass="53226">MSEYVPGSLAQSLLGKQVSPIDSEIDILFQNNIGQAKSTIKLKEKTVTNTKNHSKSHTIVEEDSEISRKRKKKKTLKHVSQDDGTQLDSSKSKKEGEFKKKSIEELYEMKLVKGKDKESENSLLSKIKRKTSHDQPEETYLFHETNFKHKRLEEKSKLLKNKKKPDDDELDDMRTKKRVKTDTKDENGKITTMDTQDTYDSTDIKKLTIKEKEDPERLQKTIFIGNLPTCVIKKTNNKKLKTYFSKFGQIESIRFRSIPFSEPLPRRVAFINKKLHPDRDVLNAYIVFKEKSSVQSALSMNAQIFMGKHLRVDSVADPQSHDRKRSIFIGNLSFDAEEEMLWNHFENCGEIENVRIVRDSKTNVGKGIAYVQFKHRSSVELAFKLNDTKIGTRNIRVSRCAKTELIDNKHSSSIRAHGKKKQIDKRSSGIRARGKKKQIDKRSSGIRVHGKKKRHANAIIKS</sequence>
<dbReference type="InterPro" id="IPR012677">
    <property type="entry name" value="Nucleotide-bd_a/b_plait_sf"/>
</dbReference>
<dbReference type="Gene3D" id="3.30.70.330">
    <property type="match status" value="2"/>
</dbReference>
<proteinExistence type="inferred from homology"/>
<feature type="region of interest" description="Disordered" evidence="8">
    <location>
        <begin position="44"/>
        <end position="99"/>
    </location>
</feature>
<evidence type="ECO:0000256" key="4">
    <source>
        <dbReference type="ARBA" id="ARBA00015520"/>
    </source>
</evidence>
<name>A0A8H4A1P4_GIGMA</name>
<evidence type="ECO:0000256" key="2">
    <source>
        <dbReference type="ARBA" id="ARBA00004604"/>
    </source>
</evidence>
<evidence type="ECO:0000256" key="7">
    <source>
        <dbReference type="PROSITE-ProRule" id="PRU00176"/>
    </source>
</evidence>
<evidence type="ECO:0000313" key="10">
    <source>
        <dbReference type="EMBL" id="KAF0374964.1"/>
    </source>
</evidence>
<comment type="similarity">
    <text evidence="3">Belongs to the RRM RBM34 family.</text>
</comment>
<comment type="caution">
    <text evidence="10">The sequence shown here is derived from an EMBL/GenBank/DDBJ whole genome shotgun (WGS) entry which is preliminary data.</text>
</comment>
<dbReference type="EMBL" id="WTPW01002601">
    <property type="protein sequence ID" value="KAF0374964.1"/>
    <property type="molecule type" value="Genomic_DNA"/>
</dbReference>
<reference evidence="10 11" key="1">
    <citation type="journal article" date="2019" name="Environ. Microbiol.">
        <title>At the nexus of three kingdoms: the genome of the mycorrhizal fungus Gigaspora margarita provides insights into plant, endobacterial and fungal interactions.</title>
        <authorList>
            <person name="Venice F."/>
            <person name="Ghignone S."/>
            <person name="Salvioli di Fossalunga A."/>
            <person name="Amselem J."/>
            <person name="Novero M."/>
            <person name="Xianan X."/>
            <person name="Sedzielewska Toro K."/>
            <person name="Morin E."/>
            <person name="Lipzen A."/>
            <person name="Grigoriev I.V."/>
            <person name="Henrissat B."/>
            <person name="Martin F.M."/>
            <person name="Bonfante P."/>
        </authorList>
    </citation>
    <scope>NUCLEOTIDE SEQUENCE [LARGE SCALE GENOMIC DNA]</scope>
    <source>
        <strain evidence="10 11">BEG34</strain>
    </source>
</reference>
<evidence type="ECO:0000256" key="8">
    <source>
        <dbReference type="SAM" id="MobiDB-lite"/>
    </source>
</evidence>
<evidence type="ECO:0000256" key="6">
    <source>
        <dbReference type="ARBA" id="ARBA00023242"/>
    </source>
</evidence>
<evidence type="ECO:0000259" key="9">
    <source>
        <dbReference type="PROSITE" id="PS50102"/>
    </source>
</evidence>
<dbReference type="GO" id="GO:0019843">
    <property type="term" value="F:rRNA binding"/>
    <property type="evidence" value="ECO:0007669"/>
    <property type="project" value="TreeGrafter"/>
</dbReference>
<feature type="region of interest" description="Disordered" evidence="8">
    <location>
        <begin position="410"/>
        <end position="462"/>
    </location>
</feature>
<gene>
    <name evidence="10" type="ORF">F8M41_012822</name>
</gene>
<accession>A0A8H4A1P4</accession>
<keyword evidence="6" id="KW-0539">Nucleus</keyword>
<evidence type="ECO:0000256" key="5">
    <source>
        <dbReference type="ARBA" id="ARBA00022884"/>
    </source>
</evidence>
<feature type="domain" description="RRM" evidence="9">
    <location>
        <begin position="220"/>
        <end position="317"/>
    </location>
</feature>
<dbReference type="GO" id="GO:0000463">
    <property type="term" value="P:maturation of LSU-rRNA from tricistronic rRNA transcript (SSU-rRNA, 5.8S rRNA, LSU-rRNA)"/>
    <property type="evidence" value="ECO:0007669"/>
    <property type="project" value="TreeGrafter"/>
</dbReference>
<feature type="compositionally biased region" description="Basic and acidic residues" evidence="8">
    <location>
        <begin position="90"/>
        <end position="99"/>
    </location>
</feature>
<keyword evidence="11" id="KW-1185">Reference proteome</keyword>
<dbReference type="PROSITE" id="PS50102">
    <property type="entry name" value="RRM"/>
    <property type="match status" value="2"/>
</dbReference>
<dbReference type="GO" id="GO:0005730">
    <property type="term" value="C:nucleolus"/>
    <property type="evidence" value="ECO:0007669"/>
    <property type="project" value="UniProtKB-SubCell"/>
</dbReference>
<keyword evidence="5 7" id="KW-0694">RNA-binding</keyword>
<dbReference type="OrthoDB" id="442677at2759"/>
<evidence type="ECO:0000256" key="3">
    <source>
        <dbReference type="ARBA" id="ARBA00007077"/>
    </source>
</evidence>
<dbReference type="InterPro" id="IPR034221">
    <property type="entry name" value="RBM34_RRM2"/>
</dbReference>